<accession>H1LHX2</accession>
<dbReference type="PATRIC" id="fig|797516.3.peg.1981"/>
<evidence type="ECO:0000313" key="1">
    <source>
        <dbReference type="EMBL" id="EHO50110.1"/>
    </source>
</evidence>
<evidence type="ECO:0000313" key="2">
    <source>
        <dbReference type="Proteomes" id="UP000005025"/>
    </source>
</evidence>
<dbReference type="STRING" id="797516.HMPREF9104_02213"/>
<organism evidence="1 2">
    <name type="scientific">Lentilactobacillus kisonensis F0435</name>
    <dbReference type="NCBI Taxonomy" id="797516"/>
    <lineage>
        <taxon>Bacteria</taxon>
        <taxon>Bacillati</taxon>
        <taxon>Bacillota</taxon>
        <taxon>Bacilli</taxon>
        <taxon>Lactobacillales</taxon>
        <taxon>Lactobacillaceae</taxon>
        <taxon>Lentilactobacillus</taxon>
    </lineage>
</organism>
<dbReference type="EMBL" id="AGRJ01000196">
    <property type="protein sequence ID" value="EHO50110.1"/>
    <property type="molecule type" value="Genomic_DNA"/>
</dbReference>
<gene>
    <name evidence="1" type="ORF">HMPREF9104_02213</name>
</gene>
<sequence>MQVSVCLKRQLIKSFQSNQPITQYKKVAKAKVFALVTFLY</sequence>
<reference evidence="1 2" key="1">
    <citation type="submission" date="2011-09" db="EMBL/GenBank/DDBJ databases">
        <authorList>
            <person name="Weinstock G."/>
            <person name="Sodergren E."/>
            <person name="Clifton S."/>
            <person name="Fulton L."/>
            <person name="Fulton B."/>
            <person name="Courtney L."/>
            <person name="Fronick C."/>
            <person name="Harrison M."/>
            <person name="Strong C."/>
            <person name="Farmer C."/>
            <person name="Delahaunty K."/>
            <person name="Markovic C."/>
            <person name="Hall O."/>
            <person name="Minx P."/>
            <person name="Tomlinson C."/>
            <person name="Mitreva M."/>
            <person name="Hou S."/>
            <person name="Chen J."/>
            <person name="Wollam A."/>
            <person name="Pepin K.H."/>
            <person name="Johnson M."/>
            <person name="Bhonagiri V."/>
            <person name="Zhang X."/>
            <person name="Suruliraj S."/>
            <person name="Warren W."/>
            <person name="Chinwalla A."/>
            <person name="Mardis E.R."/>
            <person name="Wilson R.K."/>
        </authorList>
    </citation>
    <scope>NUCLEOTIDE SEQUENCE [LARGE SCALE GENOMIC DNA]</scope>
    <source>
        <strain evidence="1 2">F0435</strain>
    </source>
</reference>
<name>H1LHX2_9LACO</name>
<comment type="caution">
    <text evidence="1">The sequence shown here is derived from an EMBL/GenBank/DDBJ whole genome shotgun (WGS) entry which is preliminary data.</text>
</comment>
<proteinExistence type="predicted"/>
<dbReference type="HOGENOM" id="CLU_3291534_0_0_9"/>
<protein>
    <submittedName>
        <fullName evidence="1">Uncharacterized protein</fullName>
    </submittedName>
</protein>
<dbReference type="Proteomes" id="UP000005025">
    <property type="component" value="Unassembled WGS sequence"/>
</dbReference>
<dbReference type="AlphaFoldDB" id="H1LHX2"/>